<dbReference type="PANTHER" id="PTHR36453">
    <property type="entry name" value="SECRETED PROTEIN-RELATED"/>
    <property type="match status" value="1"/>
</dbReference>
<dbReference type="InterPro" id="IPR006626">
    <property type="entry name" value="PbH1"/>
</dbReference>
<dbReference type="Pfam" id="PF13229">
    <property type="entry name" value="Beta_helix"/>
    <property type="match status" value="1"/>
</dbReference>
<dbReference type="InterPro" id="IPR012334">
    <property type="entry name" value="Pectin_lyas_fold"/>
</dbReference>
<dbReference type="Gene3D" id="2.160.20.10">
    <property type="entry name" value="Single-stranded right-handed beta-helix, Pectin lyase-like"/>
    <property type="match status" value="1"/>
</dbReference>
<dbReference type="PANTHER" id="PTHR36453:SF1">
    <property type="entry name" value="RIGHT HANDED BETA HELIX DOMAIN-CONTAINING PROTEIN"/>
    <property type="match status" value="1"/>
</dbReference>
<feature type="domain" description="Right handed beta helix" evidence="2">
    <location>
        <begin position="370"/>
        <end position="517"/>
    </location>
</feature>
<feature type="chain" id="PRO_5046334456" description="Right handed beta helix domain-containing protein" evidence="1">
    <location>
        <begin position="21"/>
        <end position="740"/>
    </location>
</feature>
<evidence type="ECO:0000259" key="2">
    <source>
        <dbReference type="Pfam" id="PF13229"/>
    </source>
</evidence>
<dbReference type="InterPro" id="IPR039448">
    <property type="entry name" value="Beta_helix"/>
</dbReference>
<name>A0ABP0F577_CLALP</name>
<sequence>MYKLYFICGLLLLPITKCFSISTSGVCPPRPSDDEIYKRYRGNQHFYLDHRTGDDGWEGTLFEPDNLIQNGPFKTLLGAIKGMRRIRKCKQKKAVLLVKGGVHLVPNTITLDERDTLLSIVGHSKFDRPVISGGNMIPRTEFSKLDDKIYFAPYDGPCTRNAFLGRKRLLRARKPSLKNWTGKDFTGQGPYLTIKNLLINTEDCNINGTGGFTQHCPDENKNGFVYADGDINPNWSNLDKAEIFVYQAWDAERGTIGRVDKDTNSLYFERPLRYAVGSHPKPSGWRYIVENVYEELDSVGEYYCDEKKGMFYFIPPEGALEAEDVFVGTADVMLEVTYGEGIDLYDLELRHGNDRDIEGTDETPSLLTFEYSRNISIKNCCFTNVGYTAIYLLASININIAENRFTDLGYFAIGTDYKGDLSDPLATRYITIRKNTFRRCGVVNMYQPACVHVRGVSDIYVTDNDIGFTPYAGMRVGWQSTFSAEYKRPGEYVFYILRNHVHNFGLGMLNDFAGIYLSSNSGCSKADAAMSKCFLDAYIANNVIHRSVPYYYGGIGVYGDTAASHLTVEKNWIYDLSDAAVNFHCGQQNRALNNMIQHVNSERVFGVCNSIVGNGTEVKQILTFKQNVVYVTNTDARLWRKADRWNYEIPDVDYNDYYFDPSDEAQMEEFFPSTVQGAGVSFEHWRKETGNDLHSIIEDPLYMDMKKEDFRLTCQSPALKLGIKSVDLRYVRLLSGTFGV</sequence>
<feature type="signal peptide" evidence="1">
    <location>
        <begin position="1"/>
        <end position="20"/>
    </location>
</feature>
<dbReference type="InterPro" id="IPR011050">
    <property type="entry name" value="Pectin_lyase_fold/virulence"/>
</dbReference>
<evidence type="ECO:0000256" key="1">
    <source>
        <dbReference type="SAM" id="SignalP"/>
    </source>
</evidence>
<evidence type="ECO:0000313" key="4">
    <source>
        <dbReference type="Proteomes" id="UP001642483"/>
    </source>
</evidence>
<dbReference type="SUPFAM" id="SSF51126">
    <property type="entry name" value="Pectin lyase-like"/>
    <property type="match status" value="1"/>
</dbReference>
<dbReference type="EMBL" id="CAWYQH010000013">
    <property type="protein sequence ID" value="CAK8674861.1"/>
    <property type="molecule type" value="Genomic_DNA"/>
</dbReference>
<keyword evidence="4" id="KW-1185">Reference proteome</keyword>
<proteinExistence type="predicted"/>
<keyword evidence="1" id="KW-0732">Signal</keyword>
<organism evidence="3 4">
    <name type="scientific">Clavelina lepadiformis</name>
    <name type="common">Light-bulb sea squirt</name>
    <name type="synonym">Ascidia lepadiformis</name>
    <dbReference type="NCBI Taxonomy" id="159417"/>
    <lineage>
        <taxon>Eukaryota</taxon>
        <taxon>Metazoa</taxon>
        <taxon>Chordata</taxon>
        <taxon>Tunicata</taxon>
        <taxon>Ascidiacea</taxon>
        <taxon>Aplousobranchia</taxon>
        <taxon>Clavelinidae</taxon>
        <taxon>Clavelina</taxon>
    </lineage>
</organism>
<protein>
    <recommendedName>
        <fullName evidence="2">Right handed beta helix domain-containing protein</fullName>
    </recommendedName>
</protein>
<evidence type="ECO:0000313" key="3">
    <source>
        <dbReference type="EMBL" id="CAK8674861.1"/>
    </source>
</evidence>
<accession>A0ABP0F577</accession>
<dbReference type="Proteomes" id="UP001642483">
    <property type="component" value="Unassembled WGS sequence"/>
</dbReference>
<dbReference type="SMART" id="SM00710">
    <property type="entry name" value="PbH1"/>
    <property type="match status" value="6"/>
</dbReference>
<comment type="caution">
    <text evidence="3">The sequence shown here is derived from an EMBL/GenBank/DDBJ whole genome shotgun (WGS) entry which is preliminary data.</text>
</comment>
<reference evidence="3 4" key="1">
    <citation type="submission" date="2024-02" db="EMBL/GenBank/DDBJ databases">
        <authorList>
            <person name="Daric V."/>
            <person name="Darras S."/>
        </authorList>
    </citation>
    <scope>NUCLEOTIDE SEQUENCE [LARGE SCALE GENOMIC DNA]</scope>
</reference>
<gene>
    <name evidence="3" type="ORF">CVLEPA_LOCUS4517</name>
</gene>